<reference evidence="1 2" key="1">
    <citation type="submission" date="2017-06" db="EMBL/GenBank/DDBJ databases">
        <title>Genome sequencing of cyanobaciteial culture collection at National Institute for Environmental Studies (NIES).</title>
        <authorList>
            <person name="Hirose Y."/>
            <person name="Shimura Y."/>
            <person name="Fujisawa T."/>
            <person name="Nakamura Y."/>
            <person name="Kawachi M."/>
        </authorList>
    </citation>
    <scope>NUCLEOTIDE SEQUENCE [LARGE SCALE GENOMIC DNA]</scope>
    <source>
        <strain evidence="1 2">NIES-2135</strain>
        <plasmid evidence="2">Plasmid Plasmid2 dna</plasmid>
    </source>
</reference>
<dbReference type="EMBL" id="AP018205">
    <property type="protein sequence ID" value="BAY59723.1"/>
    <property type="molecule type" value="Genomic_DNA"/>
</dbReference>
<evidence type="ECO:0000313" key="1">
    <source>
        <dbReference type="EMBL" id="BAY59723.1"/>
    </source>
</evidence>
<evidence type="ECO:0000313" key="2">
    <source>
        <dbReference type="Proteomes" id="UP000217895"/>
    </source>
</evidence>
<gene>
    <name evidence="1" type="ORF">NIES2135_66000</name>
</gene>
<geneLocation type="plasmid" evidence="1">
    <name>plasmid2</name>
</geneLocation>
<organism evidence="1 2">
    <name type="scientific">Leptolyngbya boryana NIES-2135</name>
    <dbReference type="NCBI Taxonomy" id="1973484"/>
    <lineage>
        <taxon>Bacteria</taxon>
        <taxon>Bacillati</taxon>
        <taxon>Cyanobacteriota</taxon>
        <taxon>Cyanophyceae</taxon>
        <taxon>Leptolyngbyales</taxon>
        <taxon>Leptolyngbyaceae</taxon>
        <taxon>Leptolyngbya group</taxon>
        <taxon>Leptolyngbya</taxon>
    </lineage>
</organism>
<dbReference type="AlphaFoldDB" id="A0A1Z4JSS0"/>
<keyword evidence="1" id="KW-0614">Plasmid</keyword>
<sequence length="240" mass="27245">MDSQQLELDLRRSLEVATAFPDEKEVLTSVWQTYDQWVEIIASQSASVQLELAGEILQQIAELICLRSDVLIEDWKQQHDPVEPIVDISGRVDLVMQTQEFNLSRLVEYDLPAPYPEYRKSPIKIEPTESAAGPVNSAQLITVMGEQLRQDAKLTDAEAAAAFKAAMETAHDEDVAQWTEAIVTFWETAQVHAIPFVELCQQLNQPWIEVWLALLLGGFLLELRGDWYDGEIWIVGHTQR</sequence>
<name>A0A1Z4JSS0_LEPBY</name>
<proteinExistence type="predicted"/>
<protein>
    <submittedName>
        <fullName evidence="1">Uncharacterized protein</fullName>
    </submittedName>
</protein>
<keyword evidence="2" id="KW-1185">Reference proteome</keyword>
<accession>A0A1Z4JSS0</accession>
<dbReference type="Proteomes" id="UP000217895">
    <property type="component" value="Plasmid Plasmid2 dna"/>
</dbReference>